<name>A0A6A5V266_9PLEO</name>
<dbReference type="Proteomes" id="UP000800036">
    <property type="component" value="Unassembled WGS sequence"/>
</dbReference>
<gene>
    <name evidence="1" type="ORF">BU23DRAFT_537148</name>
</gene>
<dbReference type="PANTHER" id="PTHR36986">
    <property type="entry name" value="UPF0643 PROTEIN PB2B2.08"/>
    <property type="match status" value="1"/>
</dbReference>
<dbReference type="AlphaFoldDB" id="A0A6A5V266"/>
<accession>A0A6A5V266</accession>
<dbReference type="OrthoDB" id="2140489at2759"/>
<protein>
    <submittedName>
        <fullName evidence="1">Uncharacterized protein</fullName>
    </submittedName>
</protein>
<organism evidence="1 2">
    <name type="scientific">Bimuria novae-zelandiae CBS 107.79</name>
    <dbReference type="NCBI Taxonomy" id="1447943"/>
    <lineage>
        <taxon>Eukaryota</taxon>
        <taxon>Fungi</taxon>
        <taxon>Dikarya</taxon>
        <taxon>Ascomycota</taxon>
        <taxon>Pezizomycotina</taxon>
        <taxon>Dothideomycetes</taxon>
        <taxon>Pleosporomycetidae</taxon>
        <taxon>Pleosporales</taxon>
        <taxon>Massarineae</taxon>
        <taxon>Didymosphaeriaceae</taxon>
        <taxon>Bimuria</taxon>
    </lineage>
</organism>
<evidence type="ECO:0000313" key="2">
    <source>
        <dbReference type="Proteomes" id="UP000800036"/>
    </source>
</evidence>
<evidence type="ECO:0000313" key="1">
    <source>
        <dbReference type="EMBL" id="KAF1970978.1"/>
    </source>
</evidence>
<proteinExistence type="predicted"/>
<reference evidence="1" key="1">
    <citation type="journal article" date="2020" name="Stud. Mycol.">
        <title>101 Dothideomycetes genomes: a test case for predicting lifestyles and emergence of pathogens.</title>
        <authorList>
            <person name="Haridas S."/>
            <person name="Albert R."/>
            <person name="Binder M."/>
            <person name="Bloem J."/>
            <person name="Labutti K."/>
            <person name="Salamov A."/>
            <person name="Andreopoulos B."/>
            <person name="Baker S."/>
            <person name="Barry K."/>
            <person name="Bills G."/>
            <person name="Bluhm B."/>
            <person name="Cannon C."/>
            <person name="Castanera R."/>
            <person name="Culley D."/>
            <person name="Daum C."/>
            <person name="Ezra D."/>
            <person name="Gonzalez J."/>
            <person name="Henrissat B."/>
            <person name="Kuo A."/>
            <person name="Liang C."/>
            <person name="Lipzen A."/>
            <person name="Lutzoni F."/>
            <person name="Magnuson J."/>
            <person name="Mondo S."/>
            <person name="Nolan M."/>
            <person name="Ohm R."/>
            <person name="Pangilinan J."/>
            <person name="Park H.-J."/>
            <person name="Ramirez L."/>
            <person name="Alfaro M."/>
            <person name="Sun H."/>
            <person name="Tritt A."/>
            <person name="Yoshinaga Y."/>
            <person name="Zwiers L.-H."/>
            <person name="Turgeon B."/>
            <person name="Goodwin S."/>
            <person name="Spatafora J."/>
            <person name="Crous P."/>
            <person name="Grigoriev I."/>
        </authorList>
    </citation>
    <scope>NUCLEOTIDE SEQUENCE</scope>
    <source>
        <strain evidence="1">CBS 107.79</strain>
    </source>
</reference>
<sequence length="271" mass="30092">MAPGLDITALAHESEAHHHDGPLPDDATLPVNPIKATPAKTPPYSATTVLDPSSVTTDFDALRFSAAASQQLLPTLLPYDIPLSTLLISSPYNAPGHYLPLPTLSTTSLILAKALTALKPLRPDYATAPFLSALDFPAVLTLIRRFSAEMNAPWKESSFYVVVFRSRLKPDIDSERLYELDAGSHREACESGGLLKYWFGKVDEGRRNLATCFWRTRKDAYLGGQGPWHKKARAAGKTLYEEIAFSTWRFTVTEGAGEVRLEEWREKFEKE</sequence>
<keyword evidence="2" id="KW-1185">Reference proteome</keyword>
<dbReference type="EMBL" id="ML976696">
    <property type="protein sequence ID" value="KAF1970978.1"/>
    <property type="molecule type" value="Genomic_DNA"/>
</dbReference>
<dbReference type="PANTHER" id="PTHR36986:SF1">
    <property type="entry name" value="UPF0643 PROTEIN PB2B2.08"/>
    <property type="match status" value="1"/>
</dbReference>